<accession>A0A2A9D3D2</accession>
<dbReference type="SUPFAM" id="SSF53756">
    <property type="entry name" value="UDP-Glycosyltransferase/glycogen phosphorylase"/>
    <property type="match status" value="1"/>
</dbReference>
<name>A0A2A9D3D2_9MICO</name>
<dbReference type="OrthoDB" id="9806887at2"/>
<keyword evidence="4" id="KW-1185">Reference proteome</keyword>
<dbReference type="PANTHER" id="PTHR12526">
    <property type="entry name" value="GLYCOSYLTRANSFERASE"/>
    <property type="match status" value="1"/>
</dbReference>
<dbReference type="AlphaFoldDB" id="A0A2A9D3D2"/>
<evidence type="ECO:0000313" key="4">
    <source>
        <dbReference type="Proteomes" id="UP000224915"/>
    </source>
</evidence>
<protein>
    <submittedName>
        <fullName evidence="3">Glycosyltransferase involved in cell wall biosynthesis</fullName>
    </submittedName>
</protein>
<sequence length="372" mass="41118">MRRPVDSVENPVGRRVLVYHQARTAHLERLHGAAGTTLLFQHARYDFHPEAAAGADVRQVSAVQAFRLILQGAPRTVEITEPTYYPGVRLAAAVVLAARATALLHRRPRPRVVTYAIGNSDPREDFRPVTARERLGYAVNHALAGLVWRSCDRIAFGTGAASTQYRRVFRRAPRGQRRVVIPALPAPCRCGQPAPRARHLVFLGSLTPRKGFDLLLRAWAEIPDPAVRLTIIGSGPGLRDAQALAAHDPRVRVLEDPPRKRIHQVLRSAAVLVLPSQRTARWREQVGLPIVEALAHGNRVVTTAETGLTPWLRTHGHLVLPADVGPSPLARALESALAHPPDPHRVLRTLPVRDGRQVAEDWLIADDEPRDR</sequence>
<proteinExistence type="predicted"/>
<keyword evidence="1" id="KW-0328">Glycosyltransferase</keyword>
<gene>
    <name evidence="3" type="ORF">ATL40_2062</name>
</gene>
<organism evidence="3 4">
    <name type="scientific">Serinibacter salmoneus</name>
    <dbReference type="NCBI Taxonomy" id="556530"/>
    <lineage>
        <taxon>Bacteria</taxon>
        <taxon>Bacillati</taxon>
        <taxon>Actinomycetota</taxon>
        <taxon>Actinomycetes</taxon>
        <taxon>Micrococcales</taxon>
        <taxon>Beutenbergiaceae</taxon>
        <taxon>Serinibacter</taxon>
    </lineage>
</organism>
<dbReference type="Proteomes" id="UP000224915">
    <property type="component" value="Unassembled WGS sequence"/>
</dbReference>
<keyword evidence="2 3" id="KW-0808">Transferase</keyword>
<evidence type="ECO:0000313" key="3">
    <source>
        <dbReference type="EMBL" id="PFG20462.1"/>
    </source>
</evidence>
<evidence type="ECO:0000256" key="2">
    <source>
        <dbReference type="ARBA" id="ARBA00022679"/>
    </source>
</evidence>
<dbReference type="EMBL" id="PDJD01000001">
    <property type="protein sequence ID" value="PFG20462.1"/>
    <property type="molecule type" value="Genomic_DNA"/>
</dbReference>
<dbReference type="Pfam" id="PF13692">
    <property type="entry name" value="Glyco_trans_1_4"/>
    <property type="match status" value="1"/>
</dbReference>
<reference evidence="3 4" key="1">
    <citation type="submission" date="2017-10" db="EMBL/GenBank/DDBJ databases">
        <title>Sequencing the genomes of 1000 actinobacteria strains.</title>
        <authorList>
            <person name="Klenk H.-P."/>
        </authorList>
    </citation>
    <scope>NUCLEOTIDE SEQUENCE [LARGE SCALE GENOMIC DNA]</scope>
    <source>
        <strain evidence="3 4">DSM 21801</strain>
    </source>
</reference>
<dbReference type="Gene3D" id="3.40.50.2000">
    <property type="entry name" value="Glycogen Phosphorylase B"/>
    <property type="match status" value="1"/>
</dbReference>
<dbReference type="PANTHER" id="PTHR12526:SF510">
    <property type="entry name" value="D-INOSITOL 3-PHOSPHATE GLYCOSYLTRANSFERASE"/>
    <property type="match status" value="1"/>
</dbReference>
<evidence type="ECO:0000256" key="1">
    <source>
        <dbReference type="ARBA" id="ARBA00022676"/>
    </source>
</evidence>
<dbReference type="GO" id="GO:0016757">
    <property type="term" value="F:glycosyltransferase activity"/>
    <property type="evidence" value="ECO:0007669"/>
    <property type="project" value="UniProtKB-KW"/>
</dbReference>
<comment type="caution">
    <text evidence="3">The sequence shown here is derived from an EMBL/GenBank/DDBJ whole genome shotgun (WGS) entry which is preliminary data.</text>
</comment>
<dbReference type="CDD" id="cd03801">
    <property type="entry name" value="GT4_PimA-like"/>
    <property type="match status" value="1"/>
</dbReference>